<evidence type="ECO:0000313" key="6">
    <source>
        <dbReference type="Proteomes" id="UP001165489"/>
    </source>
</evidence>
<dbReference type="Pfam" id="PF13426">
    <property type="entry name" value="PAS_9"/>
    <property type="match status" value="1"/>
</dbReference>
<dbReference type="PROSITE" id="PS50112">
    <property type="entry name" value="PAS"/>
    <property type="match status" value="1"/>
</dbReference>
<dbReference type="PANTHER" id="PTHR47429:SF2">
    <property type="entry name" value="PROTEIN TWIN LOV 1"/>
    <property type="match status" value="1"/>
</dbReference>
<dbReference type="PANTHER" id="PTHR47429">
    <property type="entry name" value="PROTEIN TWIN LOV 1"/>
    <property type="match status" value="1"/>
</dbReference>
<proteinExistence type="predicted"/>
<dbReference type="InterPro" id="IPR000014">
    <property type="entry name" value="PAS"/>
</dbReference>
<dbReference type="Proteomes" id="UP001165489">
    <property type="component" value="Unassembled WGS sequence"/>
</dbReference>
<name>A0ABS9UWZ4_9BACT</name>
<dbReference type="CDD" id="cd00130">
    <property type="entry name" value="PAS"/>
    <property type="match status" value="1"/>
</dbReference>
<reference evidence="5" key="1">
    <citation type="submission" date="2022-03" db="EMBL/GenBank/DDBJ databases">
        <title>De novo assembled genomes of Belliella spp. (Cyclobacteriaceae) strains.</title>
        <authorList>
            <person name="Szabo A."/>
            <person name="Korponai K."/>
            <person name="Felfoldi T."/>
        </authorList>
    </citation>
    <scope>NUCLEOTIDE SEQUENCE</scope>
    <source>
        <strain evidence="5">DSM 111904</strain>
    </source>
</reference>
<dbReference type="RefSeq" id="WP_241346648.1">
    <property type="nucleotide sequence ID" value="NZ_JAKZGP010000005.1"/>
</dbReference>
<keyword evidence="3" id="KW-0157">Chromophore</keyword>
<dbReference type="InterPro" id="IPR035965">
    <property type="entry name" value="PAS-like_dom_sf"/>
</dbReference>
<gene>
    <name evidence="5" type="ORF">MM239_03560</name>
</gene>
<protein>
    <submittedName>
        <fullName evidence="5">PAS domain-containing protein</fullName>
    </submittedName>
</protein>
<keyword evidence="6" id="KW-1185">Reference proteome</keyword>
<evidence type="ECO:0000313" key="5">
    <source>
        <dbReference type="EMBL" id="MCH7408459.1"/>
    </source>
</evidence>
<organism evidence="5 6">
    <name type="scientific">Belliella filtrata</name>
    <dbReference type="NCBI Taxonomy" id="2923435"/>
    <lineage>
        <taxon>Bacteria</taxon>
        <taxon>Pseudomonadati</taxon>
        <taxon>Bacteroidota</taxon>
        <taxon>Cytophagia</taxon>
        <taxon>Cytophagales</taxon>
        <taxon>Cyclobacteriaceae</taxon>
        <taxon>Belliella</taxon>
    </lineage>
</organism>
<comment type="caution">
    <text evidence="5">The sequence shown here is derived from an EMBL/GenBank/DDBJ whole genome shotgun (WGS) entry which is preliminary data.</text>
</comment>
<evidence type="ECO:0000259" key="4">
    <source>
        <dbReference type="PROSITE" id="PS50112"/>
    </source>
</evidence>
<evidence type="ECO:0000256" key="2">
    <source>
        <dbReference type="ARBA" id="ARBA00022643"/>
    </source>
</evidence>
<dbReference type="NCBIfam" id="TIGR00229">
    <property type="entry name" value="sensory_box"/>
    <property type="match status" value="1"/>
</dbReference>
<keyword evidence="1" id="KW-0285">Flavoprotein</keyword>
<accession>A0ABS9UWZ4</accession>
<dbReference type="Gene3D" id="3.30.450.20">
    <property type="entry name" value="PAS domain"/>
    <property type="match status" value="1"/>
</dbReference>
<evidence type="ECO:0000256" key="1">
    <source>
        <dbReference type="ARBA" id="ARBA00022630"/>
    </source>
</evidence>
<feature type="domain" description="PAS" evidence="4">
    <location>
        <begin position="61"/>
        <end position="116"/>
    </location>
</feature>
<evidence type="ECO:0000256" key="3">
    <source>
        <dbReference type="ARBA" id="ARBA00022991"/>
    </source>
</evidence>
<dbReference type="SUPFAM" id="SSF55785">
    <property type="entry name" value="PYP-like sensor domain (PAS domain)"/>
    <property type="match status" value="1"/>
</dbReference>
<keyword evidence="2" id="KW-0288">FMN</keyword>
<sequence>MSELEKVKFPLWCWDIVVEQRCSDADSIKKKAELRFITKLSQDHGWVFDWNILFDYDYEAIVITDKFQQIIWVNDGFKQMTGYNKSFAIGKRPRILQGEDTTQVSRTNIKSKLKLGISFTESIINYRIDQSSYNCELTIHPIKNDQEIIVAFVAFEKEIL</sequence>
<dbReference type="EMBL" id="JAKZGP010000005">
    <property type="protein sequence ID" value="MCH7408459.1"/>
    <property type="molecule type" value="Genomic_DNA"/>
</dbReference>